<dbReference type="Pfam" id="PF10601">
    <property type="entry name" value="zf-LITAF-like"/>
    <property type="match status" value="1"/>
</dbReference>
<dbReference type="Proteomes" id="UP000554235">
    <property type="component" value="Unassembled WGS sequence"/>
</dbReference>
<dbReference type="InterPro" id="IPR006629">
    <property type="entry name" value="LITAF"/>
</dbReference>
<dbReference type="AlphaFoldDB" id="A0A8H4KZK9"/>
<organism evidence="3 4">
    <name type="scientific">Fusarium albosuccineum</name>
    <dbReference type="NCBI Taxonomy" id="1237068"/>
    <lineage>
        <taxon>Eukaryota</taxon>
        <taxon>Fungi</taxon>
        <taxon>Dikarya</taxon>
        <taxon>Ascomycota</taxon>
        <taxon>Pezizomycotina</taxon>
        <taxon>Sordariomycetes</taxon>
        <taxon>Hypocreomycetidae</taxon>
        <taxon>Hypocreales</taxon>
        <taxon>Nectriaceae</taxon>
        <taxon>Fusarium</taxon>
        <taxon>Fusarium decemcellulare species complex</taxon>
    </lineage>
</organism>
<evidence type="ECO:0000259" key="2">
    <source>
        <dbReference type="PROSITE" id="PS51837"/>
    </source>
</evidence>
<feature type="compositionally biased region" description="Pro residues" evidence="1">
    <location>
        <begin position="1"/>
        <end position="12"/>
    </location>
</feature>
<reference evidence="3 4" key="1">
    <citation type="submission" date="2020-01" db="EMBL/GenBank/DDBJ databases">
        <title>Identification and distribution of gene clusters putatively required for synthesis of sphingolipid metabolism inhibitors in phylogenetically diverse species of the filamentous fungus Fusarium.</title>
        <authorList>
            <person name="Kim H.-S."/>
            <person name="Busman M."/>
            <person name="Brown D.W."/>
            <person name="Divon H."/>
            <person name="Uhlig S."/>
            <person name="Proctor R.H."/>
        </authorList>
    </citation>
    <scope>NUCLEOTIDE SEQUENCE [LARGE SCALE GENOMIC DNA]</scope>
    <source>
        <strain evidence="3 4">NRRL 20459</strain>
    </source>
</reference>
<feature type="domain" description="LITAF" evidence="2">
    <location>
        <begin position="63"/>
        <end position="145"/>
    </location>
</feature>
<dbReference type="EMBL" id="JAADYS010002134">
    <property type="protein sequence ID" value="KAF4459606.1"/>
    <property type="molecule type" value="Genomic_DNA"/>
</dbReference>
<accession>A0A8H4KZK9</accession>
<sequence length="173" mass="18416">MPPPSTVSPPPQSVMGYDGAQSPPILQHPALAGHMVPGQMGYTGHESMIVPSQSPAPVAVHPPGADTVTPLNLLGDQSDTVDCPFCQRRSVTKVKKEASGTTHGIAVALFFTTLFGVIFPYTCHCAPHISHYCKNCGRKVAHQQRGSPMEALGTPDHLREVSKYPAAEVPTKK</sequence>
<dbReference type="OrthoDB" id="5599753at2759"/>
<keyword evidence="4" id="KW-1185">Reference proteome</keyword>
<dbReference type="PROSITE" id="PS51837">
    <property type="entry name" value="LITAF"/>
    <property type="match status" value="1"/>
</dbReference>
<gene>
    <name evidence="3" type="ORF">FALBO_13620</name>
</gene>
<protein>
    <recommendedName>
        <fullName evidence="2">LITAF domain-containing protein</fullName>
    </recommendedName>
</protein>
<proteinExistence type="predicted"/>
<dbReference type="SMART" id="SM00714">
    <property type="entry name" value="LITAF"/>
    <property type="match status" value="1"/>
</dbReference>
<comment type="caution">
    <text evidence="3">The sequence shown here is derived from an EMBL/GenBank/DDBJ whole genome shotgun (WGS) entry which is preliminary data.</text>
</comment>
<evidence type="ECO:0000313" key="4">
    <source>
        <dbReference type="Proteomes" id="UP000554235"/>
    </source>
</evidence>
<feature type="region of interest" description="Disordered" evidence="1">
    <location>
        <begin position="1"/>
        <end position="21"/>
    </location>
</feature>
<name>A0A8H4KZK9_9HYPO</name>
<evidence type="ECO:0000256" key="1">
    <source>
        <dbReference type="SAM" id="MobiDB-lite"/>
    </source>
</evidence>
<evidence type="ECO:0000313" key="3">
    <source>
        <dbReference type="EMBL" id="KAF4459606.1"/>
    </source>
</evidence>